<accession>A0A0F9B914</accession>
<dbReference type="Pfam" id="PF00535">
    <property type="entry name" value="Glycos_transf_2"/>
    <property type="match status" value="1"/>
</dbReference>
<reference evidence="2" key="1">
    <citation type="journal article" date="2015" name="Nature">
        <title>Complex archaea that bridge the gap between prokaryotes and eukaryotes.</title>
        <authorList>
            <person name="Spang A."/>
            <person name="Saw J.H."/>
            <person name="Jorgensen S.L."/>
            <person name="Zaremba-Niedzwiedzka K."/>
            <person name="Martijn J."/>
            <person name="Lind A.E."/>
            <person name="van Eijk R."/>
            <person name="Schleper C."/>
            <person name="Guy L."/>
            <person name="Ettema T.J."/>
        </authorList>
    </citation>
    <scope>NUCLEOTIDE SEQUENCE</scope>
</reference>
<protein>
    <recommendedName>
        <fullName evidence="1">Glycosyltransferase 2-like domain-containing protein</fullName>
    </recommendedName>
</protein>
<feature type="domain" description="Glycosyltransferase 2-like" evidence="1">
    <location>
        <begin position="115"/>
        <end position="290"/>
    </location>
</feature>
<dbReference type="SUPFAM" id="SSF53448">
    <property type="entry name" value="Nucleotide-diphospho-sugar transferases"/>
    <property type="match status" value="2"/>
</dbReference>
<dbReference type="AlphaFoldDB" id="A0A0F9B914"/>
<dbReference type="EMBL" id="LAZR01038868">
    <property type="protein sequence ID" value="KKL18444.1"/>
    <property type="molecule type" value="Genomic_DNA"/>
</dbReference>
<dbReference type="CDD" id="cd04186">
    <property type="entry name" value="GT_2_like_c"/>
    <property type="match status" value="1"/>
</dbReference>
<name>A0A0F9B914_9ZZZZ</name>
<organism evidence="2">
    <name type="scientific">marine sediment metagenome</name>
    <dbReference type="NCBI Taxonomy" id="412755"/>
    <lineage>
        <taxon>unclassified sequences</taxon>
        <taxon>metagenomes</taxon>
        <taxon>ecological metagenomes</taxon>
    </lineage>
</organism>
<dbReference type="InterPro" id="IPR029044">
    <property type="entry name" value="Nucleotide-diphossugar_trans"/>
</dbReference>
<dbReference type="InterPro" id="IPR001173">
    <property type="entry name" value="Glyco_trans_2-like"/>
</dbReference>
<dbReference type="Gene3D" id="3.90.550.10">
    <property type="entry name" value="Spore Coat Polysaccharide Biosynthesis Protein SpsA, Chain A"/>
    <property type="match status" value="2"/>
</dbReference>
<feature type="non-terminal residue" evidence="2">
    <location>
        <position position="1"/>
    </location>
</feature>
<evidence type="ECO:0000313" key="2">
    <source>
        <dbReference type="EMBL" id="KKL18444.1"/>
    </source>
</evidence>
<gene>
    <name evidence="2" type="ORF">LCGC14_2475460</name>
</gene>
<dbReference type="PANTHER" id="PTHR43179">
    <property type="entry name" value="RHAMNOSYLTRANSFERASE WBBL"/>
    <property type="match status" value="1"/>
</dbReference>
<proteinExistence type="predicted"/>
<comment type="caution">
    <text evidence="2">The sequence shown here is derived from an EMBL/GenBank/DDBJ whole genome shotgun (WGS) entry which is preliminary data.</text>
</comment>
<dbReference type="PANTHER" id="PTHR43179:SF7">
    <property type="entry name" value="RHAMNOSYLTRANSFERASE WBBL"/>
    <property type="match status" value="1"/>
</dbReference>
<sequence>YNYICHLTVIRKRLLDEIGGFREGYEGSQDYDLFLRVIEITRQIDHIPKILYHWRSIEGSVCRAMDAKMYAYENGKKTLRDHIRRLGINGSVNDGPRLGTYHIRYHLKERPEVAIIIPTRDQVDMLRNCLDSILNRTRYDNYRIVIVDNHSVKPTTQAYFEQISVHPKIRILSYDEPFNFPAINNFAVTQVSSPYLLFLNNDTEVITEDWIDLMLGYVQRSDVGAAGAQLYYPDDTIQHAGVIVGIGGVAGHLHKHFQRESLGYYCRIKIDQNLTAVTGACMMTKRSVFNAVDGFDEKLSHAFNDVDFCLKIRQKGFLVVYVSQAELYHHESISRGYEDTSEKLERFTLERHLFYSRWYHALAKGDPYYNPNLTTAREDCTLWRPTDSTVLEAAWADLEIRRKKQMEYFKSEKS</sequence>
<evidence type="ECO:0000259" key="1">
    <source>
        <dbReference type="Pfam" id="PF00535"/>
    </source>
</evidence>